<dbReference type="Proteomes" id="UP000054279">
    <property type="component" value="Unassembled WGS sequence"/>
</dbReference>
<gene>
    <name evidence="1" type="ORF">M422DRAFT_255624</name>
</gene>
<dbReference type="PANTHER" id="PTHR35871">
    <property type="entry name" value="EXPRESSED PROTEIN"/>
    <property type="match status" value="1"/>
</dbReference>
<dbReference type="EMBL" id="KN837137">
    <property type="protein sequence ID" value="KIJ41420.1"/>
    <property type="molecule type" value="Genomic_DNA"/>
</dbReference>
<proteinExistence type="predicted"/>
<protein>
    <submittedName>
        <fullName evidence="1">Uncharacterized protein</fullName>
    </submittedName>
</protein>
<reference evidence="1 2" key="1">
    <citation type="submission" date="2014-06" db="EMBL/GenBank/DDBJ databases">
        <title>Evolutionary Origins and Diversification of the Mycorrhizal Mutualists.</title>
        <authorList>
            <consortium name="DOE Joint Genome Institute"/>
            <consortium name="Mycorrhizal Genomics Consortium"/>
            <person name="Kohler A."/>
            <person name="Kuo A."/>
            <person name="Nagy L.G."/>
            <person name="Floudas D."/>
            <person name="Copeland A."/>
            <person name="Barry K.W."/>
            <person name="Cichocki N."/>
            <person name="Veneault-Fourrey C."/>
            <person name="LaButti K."/>
            <person name="Lindquist E.A."/>
            <person name="Lipzen A."/>
            <person name="Lundell T."/>
            <person name="Morin E."/>
            <person name="Murat C."/>
            <person name="Riley R."/>
            <person name="Ohm R."/>
            <person name="Sun H."/>
            <person name="Tunlid A."/>
            <person name="Henrissat B."/>
            <person name="Grigoriev I.V."/>
            <person name="Hibbett D.S."/>
            <person name="Martin F."/>
        </authorList>
    </citation>
    <scope>NUCLEOTIDE SEQUENCE [LARGE SCALE GENOMIC DNA]</scope>
    <source>
        <strain evidence="1 2">SS14</strain>
    </source>
</reference>
<name>A0A0C9VSM1_SPHS4</name>
<sequence>MEFRYGTGKNGMYIDGHEHEDVVNYRQNVFLPLWYSTLELHMMHWTPDGKQIPPSFPDFPLNKRVVLITHDESTFYANDRQKLCWIHSSEKPEPVRKGEGVSIMVSDFCSPDLGWLRSKDGAKEARILFKAGKSQDGYFNCEDLCQQIEVANELFEDNFPGTAIAAFGFDNDPGHQK</sequence>
<evidence type="ECO:0000313" key="1">
    <source>
        <dbReference type="EMBL" id="KIJ41420.1"/>
    </source>
</evidence>
<organism evidence="1 2">
    <name type="scientific">Sphaerobolus stellatus (strain SS14)</name>
    <dbReference type="NCBI Taxonomy" id="990650"/>
    <lineage>
        <taxon>Eukaryota</taxon>
        <taxon>Fungi</taxon>
        <taxon>Dikarya</taxon>
        <taxon>Basidiomycota</taxon>
        <taxon>Agaricomycotina</taxon>
        <taxon>Agaricomycetes</taxon>
        <taxon>Phallomycetidae</taxon>
        <taxon>Geastrales</taxon>
        <taxon>Sphaerobolaceae</taxon>
        <taxon>Sphaerobolus</taxon>
    </lineage>
</organism>
<dbReference type="AlphaFoldDB" id="A0A0C9VSM1"/>
<dbReference type="HOGENOM" id="CLU_005726_2_3_1"/>
<accession>A0A0C9VSM1</accession>
<evidence type="ECO:0000313" key="2">
    <source>
        <dbReference type="Proteomes" id="UP000054279"/>
    </source>
</evidence>
<keyword evidence="2" id="KW-1185">Reference proteome</keyword>
<dbReference type="OrthoDB" id="6511194at2759"/>
<dbReference type="PANTHER" id="PTHR35871:SF1">
    <property type="entry name" value="CXC1-LIKE CYSTEINE CLUSTER ASSOCIATED WITH KDZ TRANSPOSASES DOMAIN-CONTAINING PROTEIN"/>
    <property type="match status" value="1"/>
</dbReference>